<protein>
    <submittedName>
        <fullName evidence="1">Uncharacterized protein</fullName>
    </submittedName>
</protein>
<organism evidence="1 2">
    <name type="scientific">Rhodovibrio sodomensis</name>
    <dbReference type="NCBI Taxonomy" id="1088"/>
    <lineage>
        <taxon>Bacteria</taxon>
        <taxon>Pseudomonadati</taxon>
        <taxon>Pseudomonadota</taxon>
        <taxon>Alphaproteobacteria</taxon>
        <taxon>Rhodospirillales</taxon>
        <taxon>Rhodovibrionaceae</taxon>
        <taxon>Rhodovibrio</taxon>
    </lineage>
</organism>
<proteinExistence type="predicted"/>
<gene>
    <name evidence="1" type="ORF">CKO28_03060</name>
</gene>
<dbReference type="RefSeq" id="WP_200339085.1">
    <property type="nucleotide sequence ID" value="NZ_NRRL01000003.1"/>
</dbReference>
<dbReference type="Proteomes" id="UP001296873">
    <property type="component" value="Unassembled WGS sequence"/>
</dbReference>
<dbReference type="EMBL" id="NRRL01000003">
    <property type="protein sequence ID" value="MBK1667023.1"/>
    <property type="molecule type" value="Genomic_DNA"/>
</dbReference>
<reference evidence="1 2" key="1">
    <citation type="journal article" date="2020" name="Microorganisms">
        <title>Osmotic Adaptation and Compatible Solute Biosynthesis of Phototrophic Bacteria as Revealed from Genome Analyses.</title>
        <authorList>
            <person name="Imhoff J.F."/>
            <person name="Rahn T."/>
            <person name="Kunzel S."/>
            <person name="Keller A."/>
            <person name="Neulinger S.C."/>
        </authorList>
    </citation>
    <scope>NUCLEOTIDE SEQUENCE [LARGE SCALE GENOMIC DNA]</scope>
    <source>
        <strain evidence="1 2">DSM 9895</strain>
    </source>
</reference>
<comment type="caution">
    <text evidence="1">The sequence shown here is derived from an EMBL/GenBank/DDBJ whole genome shotgun (WGS) entry which is preliminary data.</text>
</comment>
<sequence>MTVPALLRRLAHANQINARYSRRNARLVFGQAAIEEALAHGLARKTGRFPAFLEITPAGALRLDTLNQLACLTDLADSTPRR</sequence>
<evidence type="ECO:0000313" key="1">
    <source>
        <dbReference type="EMBL" id="MBK1667023.1"/>
    </source>
</evidence>
<name>A0ABS1DBS9_9PROT</name>
<evidence type="ECO:0000313" key="2">
    <source>
        <dbReference type="Proteomes" id="UP001296873"/>
    </source>
</evidence>
<keyword evidence="2" id="KW-1185">Reference proteome</keyword>
<accession>A0ABS1DBS9</accession>